<evidence type="ECO:0000313" key="3">
    <source>
        <dbReference type="EMBL" id="SMD31053.1"/>
    </source>
</evidence>
<accession>A0A8G2FX53</accession>
<protein>
    <submittedName>
        <fullName evidence="3">Molybdopterin-guanine dinucleotide biosynthesis protein A</fullName>
    </submittedName>
</protein>
<dbReference type="InterPro" id="IPR029044">
    <property type="entry name" value="Nucleotide-diphossugar_trans"/>
</dbReference>
<dbReference type="RefSeq" id="WP_084272845.1">
    <property type="nucleotide sequence ID" value="NZ_FWYE01000002.1"/>
</dbReference>
<sequence>MISIIFAKKSERFPGKHHAMICGEEMIKRISRIINESMLFDKIILYTKDETLYSEYCDIVIDKSKGTLIDSLMSCLKEYSEFLAVGGDMPLLDYNILKYLMDNYNGRSLAVSSYGFIQPLLSIYNKSIINDLDKYILSGSKSIYKFIMKSNFKILNINTFKTMSVNTLNDLKEINYYLGC</sequence>
<dbReference type="AlphaFoldDB" id="A0A8G2FX53"/>
<dbReference type="EMBL" id="FWYE01000002">
    <property type="protein sequence ID" value="SMD31053.1"/>
    <property type="molecule type" value="Genomic_DNA"/>
</dbReference>
<evidence type="ECO:0000313" key="4">
    <source>
        <dbReference type="Proteomes" id="UP000192315"/>
    </source>
</evidence>
<name>A0A8G2FX53_PICTO</name>
<dbReference type="Gene3D" id="3.90.550.10">
    <property type="entry name" value="Spore Coat Polysaccharide Biosynthesis Protein SpsA, Chain A"/>
    <property type="match status" value="1"/>
</dbReference>
<dbReference type="PANTHER" id="PTHR19136:SF81">
    <property type="entry name" value="MOLYBDENUM COFACTOR GUANYLYLTRANSFERASE"/>
    <property type="match status" value="1"/>
</dbReference>
<organism evidence="3 4">
    <name type="scientific">Picrophilus torridus (strain ATCC 700027 / DSM 9790 / JCM 10055 / NBRC 100828 / KAW 2/3)</name>
    <dbReference type="NCBI Taxonomy" id="1122961"/>
    <lineage>
        <taxon>Archaea</taxon>
        <taxon>Methanobacteriati</taxon>
        <taxon>Thermoplasmatota</taxon>
        <taxon>Thermoplasmata</taxon>
        <taxon>Thermoplasmatales</taxon>
        <taxon>Picrophilaceae</taxon>
        <taxon>Picrophilus</taxon>
    </lineage>
</organism>
<keyword evidence="4" id="KW-1185">Reference proteome</keyword>
<evidence type="ECO:0000256" key="1">
    <source>
        <dbReference type="ARBA" id="ARBA00022679"/>
    </source>
</evidence>
<feature type="domain" description="MobA-like NTP transferase" evidence="2">
    <location>
        <begin position="10"/>
        <end position="145"/>
    </location>
</feature>
<dbReference type="PANTHER" id="PTHR19136">
    <property type="entry name" value="MOLYBDENUM COFACTOR GUANYLYLTRANSFERASE"/>
    <property type="match status" value="1"/>
</dbReference>
<proteinExistence type="predicted"/>
<dbReference type="InterPro" id="IPR025877">
    <property type="entry name" value="MobA-like_NTP_Trfase"/>
</dbReference>
<comment type="caution">
    <text evidence="3">The sequence shown here is derived from an EMBL/GenBank/DDBJ whole genome shotgun (WGS) entry which is preliminary data.</text>
</comment>
<dbReference type="Pfam" id="PF12804">
    <property type="entry name" value="NTP_transf_3"/>
    <property type="match status" value="1"/>
</dbReference>
<gene>
    <name evidence="3" type="ORF">SAMN02745355_0972</name>
</gene>
<dbReference type="Proteomes" id="UP000192315">
    <property type="component" value="Unassembled WGS sequence"/>
</dbReference>
<reference evidence="3 4" key="1">
    <citation type="submission" date="2017-04" db="EMBL/GenBank/DDBJ databases">
        <authorList>
            <person name="Varghese N."/>
            <person name="Submissions S."/>
        </authorList>
    </citation>
    <scope>NUCLEOTIDE SEQUENCE [LARGE SCALE GENOMIC DNA]</scope>
    <source>
        <strain evidence="3 4">DSM 9789</strain>
    </source>
</reference>
<evidence type="ECO:0000259" key="2">
    <source>
        <dbReference type="Pfam" id="PF12804"/>
    </source>
</evidence>
<dbReference type="GO" id="GO:0016779">
    <property type="term" value="F:nucleotidyltransferase activity"/>
    <property type="evidence" value="ECO:0007669"/>
    <property type="project" value="TreeGrafter"/>
</dbReference>
<keyword evidence="1" id="KW-0808">Transferase</keyword>
<dbReference type="SUPFAM" id="SSF53448">
    <property type="entry name" value="Nucleotide-diphospho-sugar transferases"/>
    <property type="match status" value="1"/>
</dbReference>